<dbReference type="Pfam" id="PF13598">
    <property type="entry name" value="DUF4139"/>
    <property type="match status" value="1"/>
</dbReference>
<feature type="compositionally biased region" description="Acidic residues" evidence="1">
    <location>
        <begin position="467"/>
        <end position="477"/>
    </location>
</feature>
<evidence type="ECO:0000259" key="3">
    <source>
        <dbReference type="Pfam" id="PF13600"/>
    </source>
</evidence>
<feature type="domain" description="DUF4140" evidence="3">
    <location>
        <begin position="21"/>
        <end position="141"/>
    </location>
</feature>
<feature type="compositionally biased region" description="Acidic residues" evidence="1">
    <location>
        <begin position="91"/>
        <end position="107"/>
    </location>
</feature>
<organism evidence="4 5">
    <name type="scientific">Phlyctema vagabunda</name>
    <dbReference type="NCBI Taxonomy" id="108571"/>
    <lineage>
        <taxon>Eukaryota</taxon>
        <taxon>Fungi</taxon>
        <taxon>Dikarya</taxon>
        <taxon>Ascomycota</taxon>
        <taxon>Pezizomycotina</taxon>
        <taxon>Leotiomycetes</taxon>
        <taxon>Helotiales</taxon>
        <taxon>Dermateaceae</taxon>
        <taxon>Phlyctema</taxon>
    </lineage>
</organism>
<dbReference type="InterPro" id="IPR011935">
    <property type="entry name" value="CHP02231"/>
</dbReference>
<feature type="domain" description="DUF4139" evidence="2">
    <location>
        <begin position="293"/>
        <end position="763"/>
    </location>
</feature>
<proteinExistence type="predicted"/>
<keyword evidence="5" id="KW-1185">Reference proteome</keyword>
<evidence type="ECO:0008006" key="6">
    <source>
        <dbReference type="Google" id="ProtNLM"/>
    </source>
</evidence>
<dbReference type="InterPro" id="IPR025554">
    <property type="entry name" value="DUF4140"/>
</dbReference>
<dbReference type="Proteomes" id="UP001629113">
    <property type="component" value="Unassembled WGS sequence"/>
</dbReference>
<feature type="compositionally biased region" description="Polar residues" evidence="1">
    <location>
        <begin position="259"/>
        <end position="277"/>
    </location>
</feature>
<evidence type="ECO:0000259" key="2">
    <source>
        <dbReference type="Pfam" id="PF13598"/>
    </source>
</evidence>
<feature type="region of interest" description="Disordered" evidence="1">
    <location>
        <begin position="428"/>
        <end position="477"/>
    </location>
</feature>
<evidence type="ECO:0000256" key="1">
    <source>
        <dbReference type="SAM" id="MobiDB-lite"/>
    </source>
</evidence>
<name>A0ABR4P3E8_9HELO</name>
<feature type="region of interest" description="Disordered" evidence="1">
    <location>
        <begin position="259"/>
        <end position="285"/>
    </location>
</feature>
<dbReference type="PANTHER" id="PTHR31005:SF8">
    <property type="entry name" value="DUF4139 DOMAIN-CONTAINING PROTEIN"/>
    <property type="match status" value="1"/>
</dbReference>
<gene>
    <name evidence="4" type="ORF">PVAG01_10801</name>
</gene>
<accession>A0ABR4P3E8</accession>
<comment type="caution">
    <text evidence="4">The sequence shown here is derived from an EMBL/GenBank/DDBJ whole genome shotgun (WGS) entry which is preliminary data.</text>
</comment>
<sequence length="771" mass="85213">MTSEAVHQQEFRIRDLSTRSVVLFPTRAHIVRDIKEIALQPGQNQIIIDGLGPTVDEHSIKVDGTGAATITDLAVELLPNRDIYEEIYPSDSDDESDLETDTTDTEDDAVKSVDETIKSLKEGLTDEKEKVSSAASRLALLENYSSSVKSSRPSDLDKVLSSYCEEREKVYIQHKSSTEACQKIQLQITKQEKEKRKISKAVLKAGEKARKERLKEVQKKIRRRQEAHKEKERIKAERTTFWPKKVYRVIITVEPSNITPGSSRRGSVSTETSITVKESSDQKPTESSAEISISLSYITYSASWSPRYDLTLNTIKSAGVLDYGAVLVNTTSETWTDAKVVLSTSQTTDQGFTEQMPKLHPWHVCLSKSHTKNSDTALYSRDEIAHAQHQYHQIASNVTKPRDELFGIDRGSHKTIQQASLFGNALYSTGNTKQQPRENTRSGGLFGSNRTQMLSRVSNPAMAPGRDEEDEECEEDEAAFEDRALGLFDEGLSNTMVNPNPALLFEEGSWEETGMTITYDVPGLRTLTPSNSTSKHKIAKVDFKNVVFSHIVIGKLRQVAYLNARIHNNSKITFLRGPLGLTLDGSFLGQTRLPRCSAGETFLLPLGIDPAITISYPKPTVRRSQSGIFNKEDSNIFNRSVSIINTKPNTAVDLTVLDQIPVSEDERLRIDVTYPRGLKVGGEKVPTGTGMSSGNYLRPAQKNAASAARESTYGSATADKGKAATKWGSANASIKKGGEVTWTVKLLPAQSVKLILEYEASFPGGESVVQT</sequence>
<dbReference type="EMBL" id="JBFCZG010000010">
    <property type="protein sequence ID" value="KAL3417791.1"/>
    <property type="molecule type" value="Genomic_DNA"/>
</dbReference>
<reference evidence="4 5" key="1">
    <citation type="submission" date="2024-06" db="EMBL/GenBank/DDBJ databases">
        <title>Complete genome of Phlyctema vagabunda strain 19-DSS-EL-015.</title>
        <authorList>
            <person name="Fiorenzani C."/>
        </authorList>
    </citation>
    <scope>NUCLEOTIDE SEQUENCE [LARGE SCALE GENOMIC DNA]</scope>
    <source>
        <strain evidence="4 5">19-DSS-EL-015</strain>
    </source>
</reference>
<dbReference type="InterPro" id="IPR037291">
    <property type="entry name" value="DUF4139"/>
</dbReference>
<evidence type="ECO:0000313" key="4">
    <source>
        <dbReference type="EMBL" id="KAL3417791.1"/>
    </source>
</evidence>
<protein>
    <recommendedName>
        <fullName evidence="6">DUF4139 domain-containing protein</fullName>
    </recommendedName>
</protein>
<feature type="region of interest" description="Disordered" evidence="1">
    <location>
        <begin position="86"/>
        <end position="109"/>
    </location>
</feature>
<dbReference type="PANTHER" id="PTHR31005">
    <property type="entry name" value="DUF4139 DOMAIN-CONTAINING PROTEIN"/>
    <property type="match status" value="1"/>
</dbReference>
<dbReference type="Pfam" id="PF13600">
    <property type="entry name" value="DUF4140"/>
    <property type="match status" value="1"/>
</dbReference>
<evidence type="ECO:0000313" key="5">
    <source>
        <dbReference type="Proteomes" id="UP001629113"/>
    </source>
</evidence>
<feature type="compositionally biased region" description="Polar residues" evidence="1">
    <location>
        <begin position="448"/>
        <end position="458"/>
    </location>
</feature>